<protein>
    <recommendedName>
        <fullName evidence="4">Secreted protein</fullName>
    </recommendedName>
</protein>
<evidence type="ECO:0008006" key="4">
    <source>
        <dbReference type="Google" id="ProtNLM"/>
    </source>
</evidence>
<comment type="caution">
    <text evidence="2">The sequence shown here is derived from an EMBL/GenBank/DDBJ whole genome shotgun (WGS) entry which is preliminary data.</text>
</comment>
<evidence type="ECO:0000256" key="1">
    <source>
        <dbReference type="SAM" id="MobiDB-lite"/>
    </source>
</evidence>
<evidence type="ECO:0000313" key="2">
    <source>
        <dbReference type="EMBL" id="GID79712.1"/>
    </source>
</evidence>
<reference evidence="2 3" key="1">
    <citation type="submission" date="2021-01" db="EMBL/GenBank/DDBJ databases">
        <title>Whole genome shotgun sequence of Actinoplanes deccanensis NBRC 13994.</title>
        <authorList>
            <person name="Komaki H."/>
            <person name="Tamura T."/>
        </authorList>
    </citation>
    <scope>NUCLEOTIDE SEQUENCE [LARGE SCALE GENOMIC DNA]</scope>
    <source>
        <strain evidence="2 3">NBRC 13994</strain>
    </source>
</reference>
<evidence type="ECO:0000313" key="3">
    <source>
        <dbReference type="Proteomes" id="UP000609879"/>
    </source>
</evidence>
<proteinExistence type="predicted"/>
<accession>A0ABQ3YIB6</accession>
<organism evidence="2 3">
    <name type="scientific">Paractinoplanes deccanensis</name>
    <dbReference type="NCBI Taxonomy" id="113561"/>
    <lineage>
        <taxon>Bacteria</taxon>
        <taxon>Bacillati</taxon>
        <taxon>Actinomycetota</taxon>
        <taxon>Actinomycetes</taxon>
        <taxon>Micromonosporales</taxon>
        <taxon>Micromonosporaceae</taxon>
        <taxon>Paractinoplanes</taxon>
    </lineage>
</organism>
<dbReference type="EMBL" id="BOMI01000176">
    <property type="protein sequence ID" value="GID79712.1"/>
    <property type="molecule type" value="Genomic_DNA"/>
</dbReference>
<feature type="region of interest" description="Disordered" evidence="1">
    <location>
        <begin position="22"/>
        <end position="42"/>
    </location>
</feature>
<dbReference type="Proteomes" id="UP000609879">
    <property type="component" value="Unassembled WGS sequence"/>
</dbReference>
<sequence>MQLIVALRGVAVAATAISPETTSTFSRSDSCGTAGGSASGPALALRGSRIWRSVARRRPGLDSVIGRHRS</sequence>
<gene>
    <name evidence="2" type="ORF">Ade02nite_83530</name>
</gene>
<name>A0ABQ3YIB6_9ACTN</name>
<keyword evidence="3" id="KW-1185">Reference proteome</keyword>